<dbReference type="AlphaFoldDB" id="A0A1J1JL17"/>
<name>A0A1J1JL17_PLAAG</name>
<dbReference type="EMBL" id="LO018304">
    <property type="protein sequence ID" value="CUM62130.1"/>
    <property type="molecule type" value="Genomic_DNA"/>
</dbReference>
<reference evidence="1" key="1">
    <citation type="submission" date="2015-09" db="EMBL/GenBank/DDBJ databases">
        <authorList>
            <person name="Jackson K.R."/>
            <person name="Lunt B.L."/>
            <person name="Fisher J.N.B."/>
            <person name="Gardner A.V."/>
            <person name="Bailey M.E."/>
            <person name="Deus L.M."/>
            <person name="Earl A.S."/>
            <person name="Gibby P.D."/>
            <person name="Hartmann K.A."/>
            <person name="Liu J.E."/>
            <person name="Manci A.M."/>
            <person name="Nielsen D.A."/>
            <person name="Solomon M.B."/>
            <person name="Breakwell D.P."/>
            <person name="Burnett S.H."/>
            <person name="Grose J.H."/>
        </authorList>
    </citation>
    <scope>NUCLEOTIDE SEQUENCE</scope>
    <source>
        <strain evidence="1">7805</strain>
    </source>
</reference>
<evidence type="ECO:0000313" key="1">
    <source>
        <dbReference type="EMBL" id="CUM62130.1"/>
    </source>
</evidence>
<organism evidence="1">
    <name type="scientific">Planktothrix agardhii</name>
    <name type="common">Oscillatoria agardhii</name>
    <dbReference type="NCBI Taxonomy" id="1160"/>
    <lineage>
        <taxon>Bacteria</taxon>
        <taxon>Bacillati</taxon>
        <taxon>Cyanobacteriota</taxon>
        <taxon>Cyanophyceae</taxon>
        <taxon>Oscillatoriophycideae</taxon>
        <taxon>Oscillatoriales</taxon>
        <taxon>Microcoleaceae</taxon>
        <taxon>Planktothrix</taxon>
    </lineage>
</organism>
<dbReference type="RefSeq" id="WP_254034238.1">
    <property type="nucleotide sequence ID" value="NZ_LR882950.1"/>
</dbReference>
<protein>
    <submittedName>
        <fullName evidence="1">Uncharacterized protein</fullName>
    </submittedName>
</protein>
<dbReference type="Gene3D" id="3.30.460.40">
    <property type="match status" value="1"/>
</dbReference>
<sequence>MTQIIPKFTIKPGYRPQSQDTTPEVDCLEFWLLKQRTPEQRLIMGSSMNQNARRFSMSCFRQRFSYLSQEQFSRKLAEAWLAEDCPHHYIPTGNEMSWVQDSITLAEILHPILESLNIPYYITGGVAAIAYGEVRTTRDLDIVISISSQDLTLLILQLEAIGFYVSGVDDVVSGRMRILQVTHIETISRADLIMAENSEFEQIKFERRQQYKIPTGATVFLASAEDVILNKLYWRKSNQSEKQWRDVLGVLKVQGQCLDLAYLKLRAESLGLVEDLDQALIEAGF</sequence>
<proteinExistence type="predicted"/>
<dbReference type="SUPFAM" id="SSF81301">
    <property type="entry name" value="Nucleotidyltransferase"/>
    <property type="match status" value="1"/>
</dbReference>
<gene>
    <name evidence="1" type="ORF">PLAM_4164</name>
</gene>
<accession>A0A1J1JL17</accession>
<dbReference type="InterPro" id="IPR043519">
    <property type="entry name" value="NT_sf"/>
</dbReference>